<gene>
    <name evidence="1" type="ORF">BegalDRAFT_2655</name>
</gene>
<dbReference type="eggNOG" id="ENOG5033B5J">
    <property type="taxonomic scope" value="Bacteria"/>
</dbReference>
<dbReference type="RefSeq" id="WP_002690722.1">
    <property type="nucleotide sequence ID" value="NZ_JH600070.1"/>
</dbReference>
<dbReference type="HOGENOM" id="CLU_952705_0_0_6"/>
<evidence type="ECO:0000313" key="1">
    <source>
        <dbReference type="EMBL" id="EIJ43496.1"/>
    </source>
</evidence>
<keyword evidence="2" id="KW-1185">Reference proteome</keyword>
<dbReference type="OrthoDB" id="7632458at2"/>
<protein>
    <submittedName>
        <fullName evidence="1">Uncharacterized protein</fullName>
    </submittedName>
</protein>
<accession>I3CIQ3</accession>
<dbReference type="STRING" id="395493.BegalDRAFT_2655"/>
<name>I3CIQ3_9GAMM</name>
<dbReference type="AlphaFoldDB" id="I3CIQ3"/>
<evidence type="ECO:0000313" key="2">
    <source>
        <dbReference type="Proteomes" id="UP000005744"/>
    </source>
</evidence>
<proteinExistence type="predicted"/>
<dbReference type="Proteomes" id="UP000005744">
    <property type="component" value="Unassembled WGS sequence"/>
</dbReference>
<reference evidence="1 2" key="1">
    <citation type="submission" date="2011-11" db="EMBL/GenBank/DDBJ databases">
        <title>Improved High-Quality Draft sequence of Beggiatoa alba B18lD.</title>
        <authorList>
            <consortium name="US DOE Joint Genome Institute"/>
            <person name="Lucas S."/>
            <person name="Han J."/>
            <person name="Lapidus A."/>
            <person name="Cheng J.-F."/>
            <person name="Goodwin L."/>
            <person name="Pitluck S."/>
            <person name="Peters L."/>
            <person name="Mikhailova N."/>
            <person name="Held B."/>
            <person name="Detter J.C."/>
            <person name="Han C."/>
            <person name="Tapia R."/>
            <person name="Land M."/>
            <person name="Hauser L."/>
            <person name="Kyrpides N."/>
            <person name="Ivanova N."/>
            <person name="Pagani I."/>
            <person name="Samuel K."/>
            <person name="Teske A."/>
            <person name="Mueller J."/>
            <person name="Woyke T."/>
        </authorList>
    </citation>
    <scope>NUCLEOTIDE SEQUENCE [LARGE SCALE GENOMIC DNA]</scope>
    <source>
        <strain evidence="1 2">B18LD</strain>
    </source>
</reference>
<organism evidence="1 2">
    <name type="scientific">Beggiatoa alba B18LD</name>
    <dbReference type="NCBI Taxonomy" id="395493"/>
    <lineage>
        <taxon>Bacteria</taxon>
        <taxon>Pseudomonadati</taxon>
        <taxon>Pseudomonadota</taxon>
        <taxon>Gammaproteobacteria</taxon>
        <taxon>Thiotrichales</taxon>
        <taxon>Thiotrichaceae</taxon>
        <taxon>Beggiatoa</taxon>
    </lineage>
</organism>
<sequence length="359" mass="41257">MLKRLFLPQRYLQTHHEIIAPTHNSSGRREWIIGRCLCHYHLFDLSDVPSHRWETVLTLKIRQWSPFSQYQCFITWQGTYAQVWVWEQAPYQEALTQQAVKPSITLPESVLYARPKTEGARLLACLTGVEGQVWQNGILIGSRWWSNPPTLLEWQRFQRAHALPLSHQIPTVENPPLLEKTWAKTHQLFSSTLLRQERVWFVLAGGLFIGLISWQGVNIWRWQQGLTTLKTEIDTLMGQASPILEARTATLADQQRLTQLLALNKQPSQLTLMAQVAETLPQKVKLVDWSYQTGRLKFTIEATAIDPRFYVEAFQALPNFHEVQTEAGRTANQLVINTQIEAIPASTVAPVPEERKTNP</sequence>
<dbReference type="EMBL" id="JH600070">
    <property type="protein sequence ID" value="EIJ43496.1"/>
    <property type="molecule type" value="Genomic_DNA"/>
</dbReference>